<organism evidence="2">
    <name type="scientific">Sesamum angustifolium</name>
    <dbReference type="NCBI Taxonomy" id="2727405"/>
    <lineage>
        <taxon>Eukaryota</taxon>
        <taxon>Viridiplantae</taxon>
        <taxon>Streptophyta</taxon>
        <taxon>Embryophyta</taxon>
        <taxon>Tracheophyta</taxon>
        <taxon>Spermatophyta</taxon>
        <taxon>Magnoliopsida</taxon>
        <taxon>eudicotyledons</taxon>
        <taxon>Gunneridae</taxon>
        <taxon>Pentapetalae</taxon>
        <taxon>asterids</taxon>
        <taxon>lamiids</taxon>
        <taxon>Lamiales</taxon>
        <taxon>Pedaliaceae</taxon>
        <taxon>Sesamum</taxon>
    </lineage>
</organism>
<sequence length="125" mass="13918">METGNAFKCFTCDSLAYTSIPEHVEKMSNVGINPSSSSPTHEDSDGPRWSKKARVVKHFGSDFITYYVENDPITFKDSMASSEAKQWKEAVKNEMDSIISNGKWVLVDLPLGILLLGVSGFPRRN</sequence>
<dbReference type="AlphaFoldDB" id="A0AAW2PEL4"/>
<name>A0AAW2PEL4_9LAMI</name>
<feature type="compositionally biased region" description="Polar residues" evidence="1">
    <location>
        <begin position="30"/>
        <end position="39"/>
    </location>
</feature>
<reference evidence="2" key="2">
    <citation type="journal article" date="2024" name="Plant">
        <title>Genomic evolution and insights into agronomic trait innovations of Sesamum species.</title>
        <authorList>
            <person name="Miao H."/>
            <person name="Wang L."/>
            <person name="Qu L."/>
            <person name="Liu H."/>
            <person name="Sun Y."/>
            <person name="Le M."/>
            <person name="Wang Q."/>
            <person name="Wei S."/>
            <person name="Zheng Y."/>
            <person name="Lin W."/>
            <person name="Duan Y."/>
            <person name="Cao H."/>
            <person name="Xiong S."/>
            <person name="Wang X."/>
            <person name="Wei L."/>
            <person name="Li C."/>
            <person name="Ma Q."/>
            <person name="Ju M."/>
            <person name="Zhao R."/>
            <person name="Li G."/>
            <person name="Mu C."/>
            <person name="Tian Q."/>
            <person name="Mei H."/>
            <person name="Zhang T."/>
            <person name="Gao T."/>
            <person name="Zhang H."/>
        </authorList>
    </citation>
    <scope>NUCLEOTIDE SEQUENCE</scope>
    <source>
        <strain evidence="2">G01</strain>
    </source>
</reference>
<comment type="caution">
    <text evidence="2">The sequence shown here is derived from an EMBL/GenBank/DDBJ whole genome shotgun (WGS) entry which is preliminary data.</text>
</comment>
<evidence type="ECO:0000256" key="1">
    <source>
        <dbReference type="SAM" id="MobiDB-lite"/>
    </source>
</evidence>
<gene>
    <name evidence="2" type="ORF">Sangu_0993100</name>
</gene>
<protein>
    <submittedName>
        <fullName evidence="2">Uncharacterized protein</fullName>
    </submittedName>
</protein>
<accession>A0AAW2PEL4</accession>
<dbReference type="EMBL" id="JACGWK010000005">
    <property type="protein sequence ID" value="KAL0354118.1"/>
    <property type="molecule type" value="Genomic_DNA"/>
</dbReference>
<feature type="region of interest" description="Disordered" evidence="1">
    <location>
        <begin position="28"/>
        <end position="49"/>
    </location>
</feature>
<proteinExistence type="predicted"/>
<evidence type="ECO:0000313" key="2">
    <source>
        <dbReference type="EMBL" id="KAL0354118.1"/>
    </source>
</evidence>
<reference evidence="2" key="1">
    <citation type="submission" date="2020-06" db="EMBL/GenBank/DDBJ databases">
        <authorList>
            <person name="Li T."/>
            <person name="Hu X."/>
            <person name="Zhang T."/>
            <person name="Song X."/>
            <person name="Zhang H."/>
            <person name="Dai N."/>
            <person name="Sheng W."/>
            <person name="Hou X."/>
            <person name="Wei L."/>
        </authorList>
    </citation>
    <scope>NUCLEOTIDE SEQUENCE</scope>
    <source>
        <strain evidence="2">G01</strain>
        <tissue evidence="2">Leaf</tissue>
    </source>
</reference>